<dbReference type="Pfam" id="PF03632">
    <property type="entry name" value="Glyco_hydro_65m"/>
    <property type="match status" value="1"/>
</dbReference>
<dbReference type="InterPro" id="IPR005195">
    <property type="entry name" value="Glyco_hydro_65_M"/>
</dbReference>
<evidence type="ECO:0000256" key="5">
    <source>
        <dbReference type="PIRSR" id="PIRSR036289-51"/>
    </source>
</evidence>
<feature type="domain" description="Glycoside hydrolase family 65 N-terminal" evidence="7">
    <location>
        <begin position="42"/>
        <end position="291"/>
    </location>
</feature>
<dbReference type="InterPro" id="IPR012341">
    <property type="entry name" value="6hp_glycosidase-like_sf"/>
</dbReference>
<evidence type="ECO:0000256" key="3">
    <source>
        <dbReference type="ARBA" id="ARBA00022679"/>
    </source>
</evidence>
<proteinExistence type="inferred from homology"/>
<dbReference type="InterPro" id="IPR037018">
    <property type="entry name" value="GH65_N"/>
</dbReference>
<reference evidence="8 9" key="1">
    <citation type="journal article" date="2015" name="Int. J. Syst. Evol. Microbiol.">
        <title>Roseomonas oryzae sp. nov., isolated from paddy rhizosphere soil.</title>
        <authorList>
            <person name="Ramaprasad E.V."/>
            <person name="Sasikala Ch."/>
            <person name="Ramana Ch.V."/>
        </authorList>
    </citation>
    <scope>NUCLEOTIDE SEQUENCE [LARGE SCALE GENOMIC DNA]</scope>
    <source>
        <strain evidence="8 9">KCTC 42542</strain>
    </source>
</reference>
<accession>A0A5B2TG39</accession>
<comment type="caution">
    <text evidence="8">The sequence shown here is derived from an EMBL/GenBank/DDBJ whole genome shotgun (WGS) entry which is preliminary data.</text>
</comment>
<dbReference type="EMBL" id="VUKA01000003">
    <property type="protein sequence ID" value="KAA2213417.1"/>
    <property type="molecule type" value="Genomic_DNA"/>
</dbReference>
<keyword evidence="3" id="KW-0808">Transferase</keyword>
<feature type="active site" description="Proton donor" evidence="4">
    <location>
        <position position="516"/>
    </location>
</feature>
<dbReference type="InterPro" id="IPR008928">
    <property type="entry name" value="6-hairpin_glycosidase_sf"/>
</dbReference>
<feature type="domain" description="Glycoside hydrolase family 65 central catalytic" evidence="6">
    <location>
        <begin position="341"/>
        <end position="735"/>
    </location>
</feature>
<evidence type="ECO:0000259" key="6">
    <source>
        <dbReference type="Pfam" id="PF03632"/>
    </source>
</evidence>
<dbReference type="InterPro" id="IPR005196">
    <property type="entry name" value="Glyco_hydro_65_N"/>
</dbReference>
<dbReference type="InterPro" id="IPR017045">
    <property type="entry name" value="Malt_Pase/Glycosyl_Hdrlase"/>
</dbReference>
<sequence>MARRKLIRTGTASANCCRGCRRASAPWRRPEMPFEPPDGTAYTGFDPADEGRREVLLALANGWLSLRGAACWAEADDIHYPGTYLAGLYDRLPDIIEGERIENESLVNLPNGLLLTFRPLGERNWFTPGEVRILRYRHALDGGTGVTRRELLFEDRQGRRTALAEERLVSMADPHLAALRLEIAPQNWSGEMEIRSAVEGDVINGKVGCLRPFASRHLEAVRPEARDGILLVAARTRQSRVDVAVAARTVLDGAEPPRRVAHGACRVSETLRAATGPDRPLVVEKTLSVHSGKGAVAAAMAELRGAPPFALLRARHEAAWAPLWSRIGVMAEPAELGCALRLAAFRILQTTSAHSGGLDVGFPSRGWQEAYRGQIFWDETLVLPFLSSRAPELARQLMAYRHARLPDARDNAAAAGLRGALFPWRSASDGGEHTPRFQWNPLSRHFLPDHTRLQRHIGAAIAFNAMHYAMTTGDDGFLFGEGAEIILEVARCFASLARLDEASGRFSIEGVVGPDEFHVQYPGAASPGLRDNAYTNVMAAWTLAAALELLERMPPGRATALRRGLGLEEAELRHWDHVSRRLRLVFDANGVLLPFDGFDRLEPFDADAFAEAHPGERPDLGLEKIGDDINRYQLAKQADTLMLPYLLSHGALEGVMERLGYRMDRAQWLRTARHDLDRMSHDSSLSELACAGAMAKLDPALSWRAFTRTLRAEHDPSGPTASGDGAHLGAMGGALDVLQRHYLGFGLDWDGIILDPAPPPELERAHLSLRCRFGAFTLDWRDGLLCLRADGGNGQAVKVVHPGGTHWLRPGETIRVRRPEAGLAAAD</sequence>
<dbReference type="PANTHER" id="PTHR11051">
    <property type="entry name" value="GLYCOSYL HYDROLASE-RELATED"/>
    <property type="match status" value="1"/>
</dbReference>
<feature type="binding site" evidence="5">
    <location>
        <begin position="636"/>
        <end position="637"/>
    </location>
    <ligand>
        <name>substrate</name>
    </ligand>
</feature>
<dbReference type="Gene3D" id="2.70.98.40">
    <property type="entry name" value="Glycoside hydrolase, family 65, N-terminal domain"/>
    <property type="match status" value="1"/>
</dbReference>
<feature type="binding site" evidence="5">
    <location>
        <begin position="377"/>
        <end position="378"/>
    </location>
    <ligand>
        <name>substrate</name>
    </ligand>
</feature>
<dbReference type="GO" id="GO:0016757">
    <property type="term" value="F:glycosyltransferase activity"/>
    <property type="evidence" value="ECO:0007669"/>
    <property type="project" value="UniProtKB-KW"/>
</dbReference>
<dbReference type="SUPFAM" id="SSF74650">
    <property type="entry name" value="Galactose mutarotase-like"/>
    <property type="match status" value="1"/>
</dbReference>
<evidence type="ECO:0000256" key="2">
    <source>
        <dbReference type="ARBA" id="ARBA00022676"/>
    </source>
</evidence>
<dbReference type="InterPro" id="IPR011013">
    <property type="entry name" value="Gal_mutarotase_sf_dom"/>
</dbReference>
<gene>
    <name evidence="8" type="ORF">F0Q34_09235</name>
</gene>
<keyword evidence="8" id="KW-0378">Hydrolase</keyword>
<evidence type="ECO:0000313" key="9">
    <source>
        <dbReference type="Proteomes" id="UP000322110"/>
    </source>
</evidence>
<dbReference type="SUPFAM" id="SSF48208">
    <property type="entry name" value="Six-hairpin glycosidases"/>
    <property type="match status" value="1"/>
</dbReference>
<evidence type="ECO:0000256" key="1">
    <source>
        <dbReference type="ARBA" id="ARBA00006768"/>
    </source>
</evidence>
<dbReference type="AlphaFoldDB" id="A0A5B2TG39"/>
<dbReference type="Proteomes" id="UP000322110">
    <property type="component" value="Unassembled WGS sequence"/>
</dbReference>
<protein>
    <submittedName>
        <fullName evidence="8">Glycoside hydrolase family 65 protein</fullName>
    </submittedName>
</protein>
<evidence type="ECO:0000259" key="7">
    <source>
        <dbReference type="Pfam" id="PF03636"/>
    </source>
</evidence>
<name>A0A5B2TG39_9PROT</name>
<evidence type="ECO:0000313" key="8">
    <source>
        <dbReference type="EMBL" id="KAA2213417.1"/>
    </source>
</evidence>
<dbReference type="GO" id="GO:0005975">
    <property type="term" value="P:carbohydrate metabolic process"/>
    <property type="evidence" value="ECO:0007669"/>
    <property type="project" value="InterPro"/>
</dbReference>
<organism evidence="8 9">
    <name type="scientific">Teichococcus oryzae</name>
    <dbReference type="NCBI Taxonomy" id="1608942"/>
    <lineage>
        <taxon>Bacteria</taxon>
        <taxon>Pseudomonadati</taxon>
        <taxon>Pseudomonadota</taxon>
        <taxon>Alphaproteobacteria</taxon>
        <taxon>Acetobacterales</taxon>
        <taxon>Roseomonadaceae</taxon>
        <taxon>Roseomonas</taxon>
    </lineage>
</organism>
<dbReference type="PANTHER" id="PTHR11051:SF8">
    <property type="entry name" value="PROTEIN-GLUCOSYLGALACTOSYLHYDROXYLYSINE GLUCOSIDASE"/>
    <property type="match status" value="1"/>
</dbReference>
<dbReference type="Gene3D" id="1.50.10.10">
    <property type="match status" value="1"/>
</dbReference>
<comment type="similarity">
    <text evidence="1">Belongs to the glycosyl hydrolase 65 family.</text>
</comment>
<dbReference type="PIRSF" id="PIRSF036289">
    <property type="entry name" value="Glycosyl_hydrolase_malt_phosph"/>
    <property type="match status" value="1"/>
</dbReference>
<evidence type="ECO:0000256" key="4">
    <source>
        <dbReference type="PIRSR" id="PIRSR036289-50"/>
    </source>
</evidence>
<dbReference type="GO" id="GO:0004553">
    <property type="term" value="F:hydrolase activity, hydrolyzing O-glycosyl compounds"/>
    <property type="evidence" value="ECO:0007669"/>
    <property type="project" value="TreeGrafter"/>
</dbReference>
<keyword evidence="9" id="KW-1185">Reference proteome</keyword>
<dbReference type="Pfam" id="PF03636">
    <property type="entry name" value="Glyco_hydro_65N"/>
    <property type="match status" value="1"/>
</dbReference>
<dbReference type="GO" id="GO:0030246">
    <property type="term" value="F:carbohydrate binding"/>
    <property type="evidence" value="ECO:0007669"/>
    <property type="project" value="InterPro"/>
</dbReference>
<keyword evidence="2" id="KW-0328">Glycosyltransferase</keyword>